<evidence type="ECO:0000256" key="1">
    <source>
        <dbReference type="ARBA" id="ARBA00010027"/>
    </source>
</evidence>
<accession>H0URA5</accession>
<feature type="domain" description="Tryptophan RNA-binding attenuator protein" evidence="9">
    <location>
        <begin position="10"/>
        <end position="76"/>
    </location>
</feature>
<evidence type="ECO:0000256" key="6">
    <source>
        <dbReference type="ARBA" id="ARBA00023163"/>
    </source>
</evidence>
<dbReference type="STRING" id="926567.TheveDRAFT_0704"/>
<evidence type="ECO:0000256" key="2">
    <source>
        <dbReference type="ARBA" id="ARBA00011104"/>
    </source>
</evidence>
<evidence type="ECO:0000256" key="3">
    <source>
        <dbReference type="ARBA" id="ARBA00016308"/>
    </source>
</evidence>
<evidence type="ECO:0000259" key="9">
    <source>
        <dbReference type="Pfam" id="PF02081"/>
    </source>
</evidence>
<name>H0URA5_9BACT</name>
<organism evidence="10 11">
    <name type="scientific">Thermanaerovibrio velox DSM 12556</name>
    <dbReference type="NCBI Taxonomy" id="926567"/>
    <lineage>
        <taxon>Bacteria</taxon>
        <taxon>Thermotogati</taxon>
        <taxon>Synergistota</taxon>
        <taxon>Synergistia</taxon>
        <taxon>Synergistales</taxon>
        <taxon>Synergistaceae</taxon>
        <taxon>Thermanaerovibrio</taxon>
    </lineage>
</organism>
<dbReference type="InterPro" id="IPR023558">
    <property type="entry name" value="Trp_RNA-bd_attenuator_dom"/>
</dbReference>
<evidence type="ECO:0000256" key="8">
    <source>
        <dbReference type="ARBA" id="ARBA00033109"/>
    </source>
</evidence>
<dbReference type="Proteomes" id="UP000005730">
    <property type="component" value="Chromosome"/>
</dbReference>
<keyword evidence="6" id="KW-0804">Transcription</keyword>
<dbReference type="OrthoDB" id="2111980at2"/>
<evidence type="ECO:0000256" key="4">
    <source>
        <dbReference type="ARBA" id="ARBA00022884"/>
    </source>
</evidence>
<evidence type="ECO:0000256" key="7">
    <source>
        <dbReference type="ARBA" id="ARBA00029615"/>
    </source>
</evidence>
<dbReference type="SUPFAM" id="SSF51219">
    <property type="entry name" value="TRAP-like"/>
    <property type="match status" value="1"/>
</dbReference>
<gene>
    <name evidence="10" type="ORF">TheveDRAFT_0704</name>
</gene>
<dbReference type="InterPro" id="IPR000824">
    <property type="entry name" value="MtrB"/>
</dbReference>
<keyword evidence="4" id="KW-0694">RNA-binding</keyword>
<dbReference type="PRINTS" id="PR00687">
    <property type="entry name" value="TRPRNAAP"/>
</dbReference>
<dbReference type="GO" id="GO:0003723">
    <property type="term" value="F:RNA binding"/>
    <property type="evidence" value="ECO:0007669"/>
    <property type="project" value="UniProtKB-KW"/>
</dbReference>
<dbReference type="HOGENOM" id="CLU_180875_0_0_0"/>
<evidence type="ECO:0000313" key="10">
    <source>
        <dbReference type="EMBL" id="EHM09861.1"/>
    </source>
</evidence>
<dbReference type="NCBIfam" id="NF009724">
    <property type="entry name" value="PRK13251.1"/>
    <property type="match status" value="1"/>
</dbReference>
<dbReference type="Gene3D" id="2.60.40.50">
    <property type="entry name" value="TRAP-like"/>
    <property type="match status" value="1"/>
</dbReference>
<dbReference type="InterPro" id="IPR016031">
    <property type="entry name" value="Trp_RNA-bd_attenuator-like_dom"/>
</dbReference>
<dbReference type="eggNOG" id="ENOG5032Z9Y">
    <property type="taxonomic scope" value="Bacteria"/>
</dbReference>
<protein>
    <recommendedName>
        <fullName evidence="3">Transcription attenuation protein MtrB</fullName>
    </recommendedName>
    <alternativeName>
        <fullName evidence="8">Trp RNA-binding attenuation protein</fullName>
    </alternativeName>
    <alternativeName>
        <fullName evidence="7">Tryptophan RNA-binding attenuator protein</fullName>
    </alternativeName>
</protein>
<comment type="similarity">
    <text evidence="1">Belongs to the MtrB family.</text>
</comment>
<dbReference type="EMBL" id="CM001377">
    <property type="protein sequence ID" value="EHM09861.1"/>
    <property type="molecule type" value="Genomic_DNA"/>
</dbReference>
<dbReference type="Pfam" id="PF02081">
    <property type="entry name" value="TrpBP"/>
    <property type="match status" value="1"/>
</dbReference>
<keyword evidence="5" id="KW-0805">Transcription regulation</keyword>
<comment type="subunit">
    <text evidence="2">Oligomer of 11 identical subunits arranged in doughnut-like structure.</text>
</comment>
<reference evidence="10 11" key="1">
    <citation type="submission" date="2011-10" db="EMBL/GenBank/DDBJ databases">
        <title>The Noncontiguous Finished genome of Thermanaerovibrio velox DSM 12556.</title>
        <authorList>
            <consortium name="US DOE Joint Genome Institute (JGI-PGF)"/>
            <person name="Lucas S."/>
            <person name="Copeland A."/>
            <person name="Lapidus A."/>
            <person name="Glavina del Rio T."/>
            <person name="Dalin E."/>
            <person name="Tice H."/>
            <person name="Bruce D."/>
            <person name="Goodwin L."/>
            <person name="Pitluck S."/>
            <person name="Peters L."/>
            <person name="Mikhailova N."/>
            <person name="Teshima H."/>
            <person name="Kyrpides N."/>
            <person name="Mavromatis K."/>
            <person name="Ivanova N."/>
            <person name="Markowitz V."/>
            <person name="Cheng J.-F."/>
            <person name="Hugenholtz P."/>
            <person name="Woyke T."/>
            <person name="Wu D."/>
            <person name="Spring S."/>
            <person name="Brambilla E.-M."/>
            <person name="Klenk H.-P."/>
            <person name="Eisen J.A."/>
        </authorList>
    </citation>
    <scope>NUCLEOTIDE SEQUENCE [LARGE SCALE GENOMIC DNA]</scope>
    <source>
        <strain evidence="10 11">DSM 12556</strain>
    </source>
</reference>
<keyword evidence="11" id="KW-1185">Reference proteome</keyword>
<proteinExistence type="inferred from homology"/>
<sequence>MEGVQRMSVMSDYVVVKALEDGVTVIGLTRGQETKFSHTEKLDKGEVWIAQFTEHTSAIKVRGASEIYTKHGKIDSGR</sequence>
<dbReference type="GO" id="GO:0006353">
    <property type="term" value="P:DNA-templated transcription termination"/>
    <property type="evidence" value="ECO:0007669"/>
    <property type="project" value="InterPro"/>
</dbReference>
<dbReference type="AlphaFoldDB" id="H0URA5"/>
<evidence type="ECO:0000256" key="5">
    <source>
        <dbReference type="ARBA" id="ARBA00023015"/>
    </source>
</evidence>
<evidence type="ECO:0000313" key="11">
    <source>
        <dbReference type="Proteomes" id="UP000005730"/>
    </source>
</evidence>
<dbReference type="GO" id="GO:0006355">
    <property type="term" value="P:regulation of DNA-templated transcription"/>
    <property type="evidence" value="ECO:0007669"/>
    <property type="project" value="InterPro"/>
</dbReference>